<dbReference type="SMART" id="SM01291">
    <property type="entry name" value="N-SET"/>
    <property type="match status" value="1"/>
</dbReference>
<evidence type="ECO:0000313" key="20">
    <source>
        <dbReference type="Proteomes" id="UP001642540"/>
    </source>
</evidence>
<dbReference type="Proteomes" id="UP001642540">
    <property type="component" value="Unassembled WGS sequence"/>
</dbReference>
<dbReference type="PROSITE" id="PS50868">
    <property type="entry name" value="POST_SET"/>
    <property type="match status" value="1"/>
</dbReference>
<evidence type="ECO:0000256" key="6">
    <source>
        <dbReference type="ARBA" id="ARBA00022853"/>
    </source>
</evidence>
<evidence type="ECO:0000256" key="12">
    <source>
        <dbReference type="ARBA" id="ARBA00047583"/>
    </source>
</evidence>
<evidence type="ECO:0000256" key="13">
    <source>
        <dbReference type="ARBA" id="ARBA00049129"/>
    </source>
</evidence>
<evidence type="ECO:0000256" key="8">
    <source>
        <dbReference type="ARBA" id="ARBA00023015"/>
    </source>
</evidence>
<sequence>MGETDKPPESNGGDEPQAPSIPSSSIAQAQTEVAKAPPPRKKREYTAYKLIVDPALVKGALKVYRFDGVIPGDPSSYPSIILRDPRKQKILRKPTTDSLRLPVPQFRVDSNCVGEIPPREVTFTNLNDNVSEIYLRNISEKFGFVKDVKIYHHPISHRHLGIGHVIFKTSRDAKLCVDKLNASYLLGQKVNVCRDPNGKKCTELFIEVTTQKPGAASKDDIKNGKSGTATPSGTKSLALHPKKSSSKQNHLNESRYYKDDRKSTHHNGVSSDDRKSFFPSSISPSSKIGSWNRDKDSGDVFKRFNINYERYEPSSISTPGSTNYGYPIPGGSSLTSSLSTTQSSLSSFQHQQVSLPSSPLVGTNVGGWNSSNCGEILVNNPNTDKGSDDEELSPKIDLETRIKMLLAGKNSGELGKLFADGNISATSESDGEASPLKKAKLSLGTASAPIWDSESEDESKEASFSRKFKQSFVPVGNDDATSSRGRALENNSPMLSQTEVLSPPPSPFLTFSSNSASKSVKGKADPDPELDQISEDEDSHLDKDDMSLSSLSPDADSSSRIKQHQFGLSHPPLPPNSVHSSYYGEYYNKPYPQNYQMPPWSGGQGHGSLPELEGNYQNYAHVTNYGDNNSYQQDYYPQQTEPIQPEVKEEKKEDDKNQDPTFLINALIEYMVDDLTKVLRRDCHRRLIETEAFKLFEDWWDKEESELKRKQDEENAKSLSTLVEPVVVAPIPETDNIGMGLGISLGFRNIPKLPSFRKKRKIELPTPVTDEDSRKSYMDSDDDDDDTTDSSSDEEEEKERRQRRLKTKQVIAFFSSDEESEASTLTTKSSLSEGQEVEVSDAEAISTTEDADEFSDSESKSFIKTENKGLPTPKVEMEGILSDDDSQEEPGAVSDKEERSLRLCDRTGRMIMVTKSPMEESIQVPVDATLPPPPTVSAKQEMNDEGVLEDLKQMSIESDRALALSLDAKLNGRKSRYDAGYMNTPEYNEEKPIIIPYEAVRPRGDNKSRRLGFRPRIDDEMLNVLYEFLKEGIDAEDIQYFKEAYDRLRCDDPFIWFNSTLWVHHPETVIKKKPPTSLVKKKTVPGSEDGSLRARGFVRMTKEEKMLVLDGQQLSVTLALGGDKGKSRETKIREARSAQRRLLTALGTESDLLKFNQLQFRKKALRFARSGIHEWGLFAAEPIAPDDMVIEYVGQMIRPVVADLRETKYEARGIGSSYLFRIDQEAIIDATTCGSLSRFINHSCNPNCYAKVITIGGEKKIVIYSKQPIAVSEEITYDYKFPLEDKKIPCLCGTAGCRGTLN</sequence>
<feature type="domain" description="Post-SET" evidence="18">
    <location>
        <begin position="1286"/>
        <end position="1302"/>
    </location>
</feature>
<evidence type="ECO:0000256" key="2">
    <source>
        <dbReference type="ARBA" id="ARBA00012182"/>
    </source>
</evidence>
<keyword evidence="7 14" id="KW-0694">RNA-binding</keyword>
<dbReference type="Gene3D" id="3.30.70.330">
    <property type="match status" value="1"/>
</dbReference>
<feature type="region of interest" description="Disordered" evidence="15">
    <location>
        <begin position="446"/>
        <end position="575"/>
    </location>
</feature>
<evidence type="ECO:0000256" key="7">
    <source>
        <dbReference type="ARBA" id="ARBA00022884"/>
    </source>
</evidence>
<feature type="region of interest" description="Disordered" evidence="15">
    <location>
        <begin position="215"/>
        <end position="294"/>
    </location>
</feature>
<dbReference type="InterPro" id="IPR044570">
    <property type="entry name" value="Set1-like"/>
</dbReference>
<keyword evidence="6" id="KW-0156">Chromatin regulator</keyword>
<dbReference type="Pfam" id="PF11764">
    <property type="entry name" value="N-SET"/>
    <property type="match status" value="1"/>
</dbReference>
<keyword evidence="8" id="KW-0805">Transcription regulation</keyword>
<comment type="subcellular location">
    <subcellularLocation>
        <location evidence="1">Nucleus</location>
    </subcellularLocation>
</comment>
<evidence type="ECO:0000256" key="11">
    <source>
        <dbReference type="ARBA" id="ARBA00047571"/>
    </source>
</evidence>
<dbReference type="SMART" id="SM00508">
    <property type="entry name" value="PostSET"/>
    <property type="match status" value="1"/>
</dbReference>
<dbReference type="EMBL" id="CAXLJM020000092">
    <property type="protein sequence ID" value="CAL8132504.1"/>
    <property type="molecule type" value="Genomic_DNA"/>
</dbReference>
<evidence type="ECO:0000256" key="3">
    <source>
        <dbReference type="ARBA" id="ARBA00022603"/>
    </source>
</evidence>
<dbReference type="SMART" id="SM00360">
    <property type="entry name" value="RRM"/>
    <property type="match status" value="1"/>
</dbReference>
<dbReference type="EC" id="2.1.1.354" evidence="2"/>
<feature type="compositionally biased region" description="Acidic residues" evidence="15">
    <location>
        <begin position="527"/>
        <end position="539"/>
    </location>
</feature>
<proteinExistence type="predicted"/>
<feature type="domain" description="SET" evidence="17">
    <location>
        <begin position="1163"/>
        <end position="1280"/>
    </location>
</feature>
<dbReference type="InterPro" id="IPR003616">
    <property type="entry name" value="Post-SET_dom"/>
</dbReference>
<feature type="region of interest" description="Disordered" evidence="15">
    <location>
        <begin position="761"/>
        <end position="805"/>
    </location>
</feature>
<comment type="caution">
    <text evidence="19">The sequence shown here is derived from an EMBL/GenBank/DDBJ whole genome shotgun (WGS) entry which is preliminary data.</text>
</comment>
<dbReference type="SMART" id="SM00317">
    <property type="entry name" value="SET"/>
    <property type="match status" value="1"/>
</dbReference>
<feature type="compositionally biased region" description="Polar residues" evidence="15">
    <location>
        <begin position="225"/>
        <end position="235"/>
    </location>
</feature>
<protein>
    <recommendedName>
        <fullName evidence="2">[histone H3]-lysine(4) N-trimethyltransferase</fullName>
        <ecNumber evidence="2">2.1.1.354</ecNumber>
    </recommendedName>
</protein>
<comment type="catalytic activity">
    <reaction evidence="12">
        <text>N(6)-methyl-L-lysyl(4)-[histone H3] + S-adenosyl-L-methionine = N(6),N(6)-dimethyl-L-lysyl(4)-[histone H3] + S-adenosyl-L-homocysteine + H(+)</text>
        <dbReference type="Rhea" id="RHEA:60268"/>
        <dbReference type="Rhea" id="RHEA-COMP:15540"/>
        <dbReference type="Rhea" id="RHEA-COMP:15543"/>
        <dbReference type="ChEBI" id="CHEBI:15378"/>
        <dbReference type="ChEBI" id="CHEBI:57856"/>
        <dbReference type="ChEBI" id="CHEBI:59789"/>
        <dbReference type="ChEBI" id="CHEBI:61929"/>
        <dbReference type="ChEBI" id="CHEBI:61976"/>
    </reaction>
</comment>
<feature type="compositionally biased region" description="Low complexity" evidence="15">
    <location>
        <begin position="277"/>
        <end position="288"/>
    </location>
</feature>
<keyword evidence="3" id="KW-0489">Methyltransferase</keyword>
<evidence type="ECO:0000259" key="16">
    <source>
        <dbReference type="PROSITE" id="PS50102"/>
    </source>
</evidence>
<evidence type="ECO:0000256" key="14">
    <source>
        <dbReference type="PROSITE-ProRule" id="PRU00176"/>
    </source>
</evidence>
<dbReference type="PROSITE" id="PS50102">
    <property type="entry name" value="RRM"/>
    <property type="match status" value="1"/>
</dbReference>
<comment type="catalytic activity">
    <reaction evidence="11">
        <text>L-lysyl(4)-[histone H3] + 3 S-adenosyl-L-methionine = N(6),N(6),N(6)-trimethyl-L-lysyl(4)-[histone H3] + 3 S-adenosyl-L-homocysteine + 3 H(+)</text>
        <dbReference type="Rhea" id="RHEA:60260"/>
        <dbReference type="Rhea" id="RHEA-COMP:15537"/>
        <dbReference type="Rhea" id="RHEA-COMP:15547"/>
        <dbReference type="ChEBI" id="CHEBI:15378"/>
        <dbReference type="ChEBI" id="CHEBI:29969"/>
        <dbReference type="ChEBI" id="CHEBI:57856"/>
        <dbReference type="ChEBI" id="CHEBI:59789"/>
        <dbReference type="ChEBI" id="CHEBI:61961"/>
        <dbReference type="EC" id="2.1.1.354"/>
    </reaction>
</comment>
<dbReference type="InterPro" id="IPR000504">
    <property type="entry name" value="RRM_dom"/>
</dbReference>
<keyword evidence="10" id="KW-0539">Nucleus</keyword>
<evidence type="ECO:0000256" key="10">
    <source>
        <dbReference type="ARBA" id="ARBA00023242"/>
    </source>
</evidence>
<evidence type="ECO:0000256" key="5">
    <source>
        <dbReference type="ARBA" id="ARBA00022691"/>
    </source>
</evidence>
<feature type="compositionally biased region" description="Low complexity" evidence="15">
    <location>
        <begin position="16"/>
        <end position="30"/>
    </location>
</feature>
<evidence type="ECO:0000256" key="4">
    <source>
        <dbReference type="ARBA" id="ARBA00022679"/>
    </source>
</evidence>
<keyword evidence="4" id="KW-0808">Transferase</keyword>
<keyword evidence="20" id="KW-1185">Reference proteome</keyword>
<keyword evidence="5" id="KW-0949">S-adenosyl-L-methionine</keyword>
<evidence type="ECO:0000256" key="15">
    <source>
        <dbReference type="SAM" id="MobiDB-lite"/>
    </source>
</evidence>
<feature type="region of interest" description="Disordered" evidence="15">
    <location>
        <begin position="1"/>
        <end position="40"/>
    </location>
</feature>
<evidence type="ECO:0000313" key="19">
    <source>
        <dbReference type="EMBL" id="CAL8132504.1"/>
    </source>
</evidence>
<dbReference type="InterPro" id="IPR037841">
    <property type="entry name" value="SET_SETD1A/B"/>
</dbReference>
<keyword evidence="9" id="KW-0804">Transcription</keyword>
<evidence type="ECO:0000256" key="1">
    <source>
        <dbReference type="ARBA" id="ARBA00004123"/>
    </source>
</evidence>
<dbReference type="InterPro" id="IPR001214">
    <property type="entry name" value="SET_dom"/>
</dbReference>
<feature type="compositionally biased region" description="Polar residues" evidence="15">
    <location>
        <begin position="824"/>
        <end position="833"/>
    </location>
</feature>
<feature type="compositionally biased region" description="Low complexity" evidence="15">
    <location>
        <begin position="547"/>
        <end position="558"/>
    </location>
</feature>
<feature type="compositionally biased region" description="Basic and acidic residues" evidence="15">
    <location>
        <begin position="250"/>
        <end position="262"/>
    </location>
</feature>
<reference evidence="19 20" key="1">
    <citation type="submission" date="2024-08" db="EMBL/GenBank/DDBJ databases">
        <authorList>
            <person name="Cucini C."/>
            <person name="Frati F."/>
        </authorList>
    </citation>
    <scope>NUCLEOTIDE SEQUENCE [LARGE SCALE GENOMIC DNA]</scope>
</reference>
<dbReference type="PROSITE" id="PS50280">
    <property type="entry name" value="SET"/>
    <property type="match status" value="1"/>
</dbReference>
<dbReference type="CDD" id="cd19169">
    <property type="entry name" value="SET_SETD1"/>
    <property type="match status" value="1"/>
</dbReference>
<feature type="compositionally biased region" description="Basic and acidic residues" evidence="15">
    <location>
        <begin position="857"/>
        <end position="867"/>
    </location>
</feature>
<feature type="compositionally biased region" description="Polar residues" evidence="15">
    <location>
        <begin position="479"/>
        <end position="500"/>
    </location>
</feature>
<dbReference type="SUPFAM" id="SSF82199">
    <property type="entry name" value="SET domain"/>
    <property type="match status" value="1"/>
</dbReference>
<dbReference type="InterPro" id="IPR012677">
    <property type="entry name" value="Nucleotide-bd_a/b_plait_sf"/>
</dbReference>
<feature type="domain" description="RRM" evidence="16">
    <location>
        <begin position="119"/>
        <end position="197"/>
    </location>
</feature>
<gene>
    <name evidence="19" type="ORF">ODALV1_LOCUS24636</name>
</gene>
<dbReference type="Pfam" id="PF00076">
    <property type="entry name" value="RRM_1"/>
    <property type="match status" value="1"/>
</dbReference>
<dbReference type="InterPro" id="IPR046341">
    <property type="entry name" value="SET_dom_sf"/>
</dbReference>
<name>A0ABP1RPJ0_9HEXA</name>
<dbReference type="PROSITE" id="PS50890">
    <property type="entry name" value="PUA"/>
    <property type="match status" value="1"/>
</dbReference>
<dbReference type="InterPro" id="IPR024657">
    <property type="entry name" value="COMPASS_Set1_N-SET"/>
</dbReference>
<evidence type="ECO:0000259" key="18">
    <source>
        <dbReference type="PROSITE" id="PS50868"/>
    </source>
</evidence>
<dbReference type="PANTHER" id="PTHR45814:SF2">
    <property type="entry name" value="HISTONE-LYSINE N-METHYLTRANSFERASE SETD1"/>
    <property type="match status" value="1"/>
</dbReference>
<dbReference type="Pfam" id="PF00856">
    <property type="entry name" value="SET"/>
    <property type="match status" value="1"/>
</dbReference>
<dbReference type="Gene3D" id="2.170.270.10">
    <property type="entry name" value="SET domain"/>
    <property type="match status" value="1"/>
</dbReference>
<feature type="compositionally biased region" description="Acidic residues" evidence="15">
    <location>
        <begin position="779"/>
        <end position="797"/>
    </location>
</feature>
<dbReference type="PANTHER" id="PTHR45814">
    <property type="entry name" value="HISTONE-LYSINE N-METHYLTRANSFERASE SETD1"/>
    <property type="match status" value="1"/>
</dbReference>
<feature type="region of interest" description="Disordered" evidence="15">
    <location>
        <begin position="817"/>
        <end position="899"/>
    </location>
</feature>
<dbReference type="InterPro" id="IPR035979">
    <property type="entry name" value="RBD_domain_sf"/>
</dbReference>
<comment type="catalytic activity">
    <reaction evidence="13">
        <text>N(6),N(6)-dimethyl-L-lysyl(4)-[histone H3] + S-adenosyl-L-methionine = N(6),N(6),N(6)-trimethyl-L-lysyl(4)-[histone H3] + S-adenosyl-L-homocysteine + H(+)</text>
        <dbReference type="Rhea" id="RHEA:60272"/>
        <dbReference type="Rhea" id="RHEA-COMP:15537"/>
        <dbReference type="Rhea" id="RHEA-COMP:15540"/>
        <dbReference type="ChEBI" id="CHEBI:15378"/>
        <dbReference type="ChEBI" id="CHEBI:57856"/>
        <dbReference type="ChEBI" id="CHEBI:59789"/>
        <dbReference type="ChEBI" id="CHEBI:61961"/>
        <dbReference type="ChEBI" id="CHEBI:61976"/>
    </reaction>
</comment>
<accession>A0ABP1RPJ0</accession>
<organism evidence="19 20">
    <name type="scientific">Orchesella dallaii</name>
    <dbReference type="NCBI Taxonomy" id="48710"/>
    <lineage>
        <taxon>Eukaryota</taxon>
        <taxon>Metazoa</taxon>
        <taxon>Ecdysozoa</taxon>
        <taxon>Arthropoda</taxon>
        <taxon>Hexapoda</taxon>
        <taxon>Collembola</taxon>
        <taxon>Entomobryomorpha</taxon>
        <taxon>Entomobryoidea</taxon>
        <taxon>Orchesellidae</taxon>
        <taxon>Orchesellinae</taxon>
        <taxon>Orchesella</taxon>
    </lineage>
</organism>
<evidence type="ECO:0000256" key="9">
    <source>
        <dbReference type="ARBA" id="ARBA00023163"/>
    </source>
</evidence>
<evidence type="ECO:0000259" key="17">
    <source>
        <dbReference type="PROSITE" id="PS50280"/>
    </source>
</evidence>
<dbReference type="SUPFAM" id="SSF54928">
    <property type="entry name" value="RNA-binding domain, RBD"/>
    <property type="match status" value="1"/>
</dbReference>